<dbReference type="AlphaFoldDB" id="S4P1U3"/>
<protein>
    <submittedName>
        <fullName evidence="2">Uncharacterized protein</fullName>
    </submittedName>
</protein>
<accession>S4P1U3</accession>
<sequence>VDFNAEEVNRDKVVKDDHTTDIGDAEKDSKDETAEANNGKTRVNGQSDLTEAFSMDDLEDVSDTEIEDSRLMAALDKQIDEN</sequence>
<feature type="compositionally biased region" description="Basic and acidic residues" evidence="1">
    <location>
        <begin position="7"/>
        <end position="33"/>
    </location>
</feature>
<dbReference type="EMBL" id="GAIX01010302">
    <property type="protein sequence ID" value="JAA82258.1"/>
    <property type="molecule type" value="Transcribed_RNA"/>
</dbReference>
<proteinExistence type="predicted"/>
<feature type="compositionally biased region" description="Polar residues" evidence="1">
    <location>
        <begin position="35"/>
        <end position="49"/>
    </location>
</feature>
<feature type="compositionally biased region" description="Acidic residues" evidence="1">
    <location>
        <begin position="54"/>
        <end position="65"/>
    </location>
</feature>
<feature type="non-terminal residue" evidence="2">
    <location>
        <position position="1"/>
    </location>
</feature>
<name>S4P1U3_9NEOP</name>
<evidence type="ECO:0000256" key="1">
    <source>
        <dbReference type="SAM" id="MobiDB-lite"/>
    </source>
</evidence>
<reference evidence="2" key="1">
    <citation type="journal article" date="2013" name="BMC Genomics">
        <title>Unscrambling butterfly oogenesis.</title>
        <authorList>
            <person name="Carter J.M."/>
            <person name="Baker S.C."/>
            <person name="Pink R."/>
            <person name="Carter D.R."/>
            <person name="Collins A."/>
            <person name="Tomlin J."/>
            <person name="Gibbs M."/>
            <person name="Breuker C.J."/>
        </authorList>
    </citation>
    <scope>NUCLEOTIDE SEQUENCE</scope>
    <source>
        <tissue evidence="2">Ovary</tissue>
    </source>
</reference>
<organism evidence="2">
    <name type="scientific">Pararge aegeria</name>
    <name type="common">speckled wood butterfly</name>
    <dbReference type="NCBI Taxonomy" id="116150"/>
    <lineage>
        <taxon>Eukaryota</taxon>
        <taxon>Metazoa</taxon>
        <taxon>Ecdysozoa</taxon>
        <taxon>Arthropoda</taxon>
        <taxon>Hexapoda</taxon>
        <taxon>Insecta</taxon>
        <taxon>Pterygota</taxon>
        <taxon>Neoptera</taxon>
        <taxon>Endopterygota</taxon>
        <taxon>Lepidoptera</taxon>
        <taxon>Glossata</taxon>
        <taxon>Ditrysia</taxon>
        <taxon>Papilionoidea</taxon>
        <taxon>Nymphalidae</taxon>
        <taxon>Satyrinae</taxon>
        <taxon>Satyrini</taxon>
        <taxon>Parargina</taxon>
        <taxon>Pararge</taxon>
    </lineage>
</organism>
<evidence type="ECO:0000313" key="2">
    <source>
        <dbReference type="EMBL" id="JAA82258.1"/>
    </source>
</evidence>
<feature type="region of interest" description="Disordered" evidence="1">
    <location>
        <begin position="1"/>
        <end position="65"/>
    </location>
</feature>
<reference evidence="2" key="2">
    <citation type="submission" date="2013-05" db="EMBL/GenBank/DDBJ databases">
        <authorList>
            <person name="Carter J.-M."/>
            <person name="Baker S.C."/>
            <person name="Pink R."/>
            <person name="Carter D.R.F."/>
            <person name="Collins A."/>
            <person name="Tomlin J."/>
            <person name="Gibbs M."/>
            <person name="Breuker C.J."/>
        </authorList>
    </citation>
    <scope>NUCLEOTIDE SEQUENCE</scope>
    <source>
        <tissue evidence="2">Ovary</tissue>
    </source>
</reference>